<dbReference type="EMBL" id="NRRY01000014">
    <property type="protein sequence ID" value="MBK1618869.1"/>
    <property type="molecule type" value="Genomic_DNA"/>
</dbReference>
<gene>
    <name evidence="3" type="ORF">CKO42_10575</name>
</gene>
<organism evidence="3 4">
    <name type="scientific">Lamprobacter modestohalophilus</name>
    <dbReference type="NCBI Taxonomy" id="1064514"/>
    <lineage>
        <taxon>Bacteria</taxon>
        <taxon>Pseudomonadati</taxon>
        <taxon>Pseudomonadota</taxon>
        <taxon>Gammaproteobacteria</taxon>
        <taxon>Chromatiales</taxon>
        <taxon>Chromatiaceae</taxon>
        <taxon>Lamprobacter</taxon>
    </lineage>
</organism>
<dbReference type="GO" id="GO:0051537">
    <property type="term" value="F:2 iron, 2 sulfur cluster binding"/>
    <property type="evidence" value="ECO:0007669"/>
    <property type="project" value="TreeGrafter"/>
</dbReference>
<protein>
    <submittedName>
        <fullName evidence="3">Iron-sulfur cluster assembly protein IscA</fullName>
    </submittedName>
</protein>
<dbReference type="Gene3D" id="2.60.300.12">
    <property type="entry name" value="HesB-like domain"/>
    <property type="match status" value="1"/>
</dbReference>
<dbReference type="InterPro" id="IPR050322">
    <property type="entry name" value="Fe-S_cluster_asmbl/transfer"/>
</dbReference>
<dbReference type="RefSeq" id="WP_200243365.1">
    <property type="nucleotide sequence ID" value="NZ_JAXUFI010000049.1"/>
</dbReference>
<comment type="similarity">
    <text evidence="1">Belongs to the HesB/IscA family.</text>
</comment>
<dbReference type="InterPro" id="IPR016092">
    <property type="entry name" value="ATAP"/>
</dbReference>
<keyword evidence="4" id="KW-1185">Reference proteome</keyword>
<dbReference type="PANTHER" id="PTHR10072:SF41">
    <property type="entry name" value="IRON-SULFUR CLUSTER ASSEMBLY 1 HOMOLOG, MITOCHONDRIAL"/>
    <property type="match status" value="1"/>
</dbReference>
<sequence length="108" mass="11647">MAVTLTDAAASHVNKMLQQRGHGVGLRIGTRKSGCTGFAYVVDYADDCGDSDHIFESHGVKVVVDEASLSRLEGMEVDFVKSSLLNEGFEFRNPNVKDECGCGESFSV</sequence>
<dbReference type="InterPro" id="IPR017870">
    <property type="entry name" value="FeS_cluster_insertion_CS"/>
</dbReference>
<evidence type="ECO:0000313" key="4">
    <source>
        <dbReference type="Proteomes" id="UP001138768"/>
    </source>
</evidence>
<dbReference type="NCBIfam" id="TIGR00049">
    <property type="entry name" value="iron-sulfur cluster assembly accessory protein"/>
    <property type="match status" value="1"/>
</dbReference>
<evidence type="ECO:0000313" key="3">
    <source>
        <dbReference type="EMBL" id="MBK1618869.1"/>
    </source>
</evidence>
<dbReference type="SUPFAM" id="SSF89360">
    <property type="entry name" value="HesB-like domain"/>
    <property type="match status" value="1"/>
</dbReference>
<evidence type="ECO:0000259" key="2">
    <source>
        <dbReference type="Pfam" id="PF01521"/>
    </source>
</evidence>
<dbReference type="InterPro" id="IPR000361">
    <property type="entry name" value="ATAP_core_dom"/>
</dbReference>
<dbReference type="PANTHER" id="PTHR10072">
    <property type="entry name" value="IRON-SULFUR CLUSTER ASSEMBLY PROTEIN"/>
    <property type="match status" value="1"/>
</dbReference>
<dbReference type="Pfam" id="PF01521">
    <property type="entry name" value="Fe-S_biosyn"/>
    <property type="match status" value="1"/>
</dbReference>
<proteinExistence type="inferred from homology"/>
<dbReference type="GO" id="GO:0005829">
    <property type="term" value="C:cytosol"/>
    <property type="evidence" value="ECO:0007669"/>
    <property type="project" value="TreeGrafter"/>
</dbReference>
<accession>A0A9X1B4A3</accession>
<dbReference type="AlphaFoldDB" id="A0A9X1B4A3"/>
<evidence type="ECO:0000256" key="1">
    <source>
        <dbReference type="ARBA" id="ARBA00006718"/>
    </source>
</evidence>
<dbReference type="PROSITE" id="PS01152">
    <property type="entry name" value="HESB"/>
    <property type="match status" value="1"/>
</dbReference>
<feature type="domain" description="Core" evidence="2">
    <location>
        <begin position="1"/>
        <end position="104"/>
    </location>
</feature>
<dbReference type="Proteomes" id="UP001138768">
    <property type="component" value="Unassembled WGS sequence"/>
</dbReference>
<dbReference type="InterPro" id="IPR035903">
    <property type="entry name" value="HesB-like_dom_sf"/>
</dbReference>
<reference evidence="3 4" key="1">
    <citation type="journal article" date="2020" name="Microorganisms">
        <title>Osmotic Adaptation and Compatible Solute Biosynthesis of Phototrophic Bacteria as Revealed from Genome Analyses.</title>
        <authorList>
            <person name="Imhoff J.F."/>
            <person name="Rahn T."/>
            <person name="Kunzel S."/>
            <person name="Keller A."/>
            <person name="Neulinger S.C."/>
        </authorList>
    </citation>
    <scope>NUCLEOTIDE SEQUENCE [LARGE SCALE GENOMIC DNA]</scope>
    <source>
        <strain evidence="3 4">DSM 25653</strain>
    </source>
</reference>
<dbReference type="GO" id="GO:0016226">
    <property type="term" value="P:iron-sulfur cluster assembly"/>
    <property type="evidence" value="ECO:0007669"/>
    <property type="project" value="InterPro"/>
</dbReference>
<name>A0A9X1B4A3_9GAMM</name>
<comment type="caution">
    <text evidence="3">The sequence shown here is derived from an EMBL/GenBank/DDBJ whole genome shotgun (WGS) entry which is preliminary data.</text>
</comment>